<comment type="catalytic activity">
    <reaction evidence="7">
        <text>a UDP-3-O-[(3R)-3-hydroxyacyl]-alpha-D-glucosamine + a (3R)-hydroxyacyl-[ACP] = a UDP-2-N,3-O-bis[(3R)-3-hydroxyacyl]-alpha-D-glucosamine + holo-[ACP] + H(+)</text>
        <dbReference type="Rhea" id="RHEA:53836"/>
        <dbReference type="Rhea" id="RHEA-COMP:9685"/>
        <dbReference type="Rhea" id="RHEA-COMP:9945"/>
        <dbReference type="ChEBI" id="CHEBI:15378"/>
        <dbReference type="ChEBI" id="CHEBI:64479"/>
        <dbReference type="ChEBI" id="CHEBI:78827"/>
        <dbReference type="ChEBI" id="CHEBI:137740"/>
        <dbReference type="ChEBI" id="CHEBI:137748"/>
        <dbReference type="EC" id="2.3.1.191"/>
    </reaction>
</comment>
<evidence type="ECO:0000256" key="3">
    <source>
        <dbReference type="ARBA" id="ARBA00022679"/>
    </source>
</evidence>
<reference evidence="11" key="1">
    <citation type="submission" date="2016-07" db="EMBL/GenBank/DDBJ databases">
        <authorList>
            <person name="Florea S."/>
            <person name="Webb J.S."/>
            <person name="Jaromczyk J."/>
            <person name="Schardl C.L."/>
        </authorList>
    </citation>
    <scope>NUCLEOTIDE SEQUENCE [LARGE SCALE GENOMIC DNA]</scope>
    <source>
        <strain evidence="11">CDC-D5610</strain>
    </source>
</reference>
<keyword evidence="8" id="KW-0175">Coiled coil</keyword>
<dbReference type="InterPro" id="IPR020573">
    <property type="entry name" value="UDP_GlcNAc_AcTrfase_non-rep"/>
</dbReference>
<evidence type="ECO:0000256" key="5">
    <source>
        <dbReference type="ARBA" id="ARBA00023098"/>
    </source>
</evidence>
<dbReference type="AlphaFoldDB" id="A0A222P661"/>
<dbReference type="PANTHER" id="PTHR43378">
    <property type="entry name" value="UDP-3-O-ACYLGLUCOSAMINE N-ACYLTRANSFERASE"/>
    <property type="match status" value="1"/>
</dbReference>
<dbReference type="EC" id="2.3.1.191" evidence="7"/>
<dbReference type="GO" id="GO:0009245">
    <property type="term" value="P:lipid A biosynthetic process"/>
    <property type="evidence" value="ECO:0007669"/>
    <property type="project" value="UniProtKB-UniRule"/>
</dbReference>
<comment type="pathway">
    <text evidence="7">Bacterial outer membrane biogenesis; LPS lipid A biosynthesis.</text>
</comment>
<dbReference type="InterPro" id="IPR011004">
    <property type="entry name" value="Trimer_LpxA-like_sf"/>
</dbReference>
<dbReference type="EMBL" id="CP016397">
    <property type="protein sequence ID" value="ASQ47350.1"/>
    <property type="molecule type" value="Genomic_DNA"/>
</dbReference>
<name>A0A222P661_9GAMM</name>
<dbReference type="Pfam" id="PF04613">
    <property type="entry name" value="LpxD"/>
    <property type="match status" value="1"/>
</dbReference>
<keyword evidence="3 7" id="KW-0808">Transferase</keyword>
<dbReference type="InterPro" id="IPR007691">
    <property type="entry name" value="LpxD"/>
</dbReference>
<comment type="function">
    <text evidence="7">Catalyzes the N-acylation of UDP-3-O-acylglucosamine using 3-hydroxyacyl-ACP as the acyl donor. Is involved in the biosynthesis of lipid A, a phosphorylated glycolipid that anchors the lipopolysaccharide to the outer membrane of the cell.</text>
</comment>
<dbReference type="Pfam" id="PF00132">
    <property type="entry name" value="Hexapep"/>
    <property type="match status" value="2"/>
</dbReference>
<comment type="subunit">
    <text evidence="7">Homotrimer.</text>
</comment>
<feature type="domain" description="UDP-3-O-[3-hydroxymyristoyl] glucosamine N-acyltransferase non-repeat region" evidence="9">
    <location>
        <begin position="22"/>
        <end position="86"/>
    </location>
</feature>
<keyword evidence="11" id="KW-1185">Reference proteome</keyword>
<evidence type="ECO:0000256" key="2">
    <source>
        <dbReference type="ARBA" id="ARBA00022556"/>
    </source>
</evidence>
<evidence type="ECO:0000256" key="7">
    <source>
        <dbReference type="HAMAP-Rule" id="MF_00523"/>
    </source>
</evidence>
<dbReference type="RefSeq" id="WP_094092099.1">
    <property type="nucleotide sequence ID" value="NZ_CP016397.1"/>
</dbReference>
<protein>
    <recommendedName>
        <fullName evidence="7">UDP-3-O-acylglucosamine N-acyltransferase</fullName>
        <ecNumber evidence="7">2.3.1.191</ecNumber>
    </recommendedName>
</protein>
<feature type="active site" description="Proton acceptor" evidence="7">
    <location>
        <position position="237"/>
    </location>
</feature>
<dbReference type="OrthoDB" id="9784739at2"/>
<dbReference type="GO" id="GO:0016410">
    <property type="term" value="F:N-acyltransferase activity"/>
    <property type="evidence" value="ECO:0007669"/>
    <property type="project" value="InterPro"/>
</dbReference>
<comment type="similarity">
    <text evidence="7">Belongs to the transferase hexapeptide repeat family. LpxD subfamily.</text>
</comment>
<evidence type="ECO:0000259" key="9">
    <source>
        <dbReference type="Pfam" id="PF04613"/>
    </source>
</evidence>
<keyword evidence="5 7" id="KW-0443">Lipid metabolism</keyword>
<sequence length="349" mass="36877">MNALLCEVANLVNGVVIGDEKIQISSLAPIDNIIEGSLVFAEGPDNINLAENSAAAAILVNPAVTSNKKSVIQVAHPFKAFIQLLNYFYPARKTPAGIHPTAIIADDVVLGKDVAIGPYVTIEAGTQIGNNCVIKSHVSIGDNVTIGPDTTIHPHVTVYNDCQIGARVAIHASSVIGSDGFGYTFIDNQHLKVPHVGNVIIEDDVEIGANTVVDRATLGSTVIGAGTKIDNLVQVAHSVKLGKHNILCAFTGIAGSTTSGNNVVFAANVGVSDHVRIDDGVVLAARAGVPPKKHLRKGNIYLGSPARPREKAIEQELAVTRIPLMRKNLKSLSDRVEELSQRLAQQETD</sequence>
<dbReference type="UniPathway" id="UPA00973"/>
<accession>A0A222P661</accession>
<dbReference type="KEGG" id="lcd:clem_14120"/>
<evidence type="ECO:0000256" key="4">
    <source>
        <dbReference type="ARBA" id="ARBA00022737"/>
    </source>
</evidence>
<dbReference type="NCBIfam" id="TIGR01853">
    <property type="entry name" value="lipid_A_lpxD"/>
    <property type="match status" value="1"/>
</dbReference>
<evidence type="ECO:0000313" key="11">
    <source>
        <dbReference type="Proteomes" id="UP000201728"/>
    </source>
</evidence>
<evidence type="ECO:0000256" key="1">
    <source>
        <dbReference type="ARBA" id="ARBA00022516"/>
    </source>
</evidence>
<proteinExistence type="inferred from homology"/>
<evidence type="ECO:0000313" key="10">
    <source>
        <dbReference type="EMBL" id="ASQ47350.1"/>
    </source>
</evidence>
<keyword evidence="1 7" id="KW-0444">Lipid biosynthesis</keyword>
<gene>
    <name evidence="10" type="primary">lpxD_2</name>
    <name evidence="7" type="synonym">lpxD</name>
    <name evidence="10" type="ORF">clem_14120</name>
</gene>
<dbReference type="CDD" id="cd03352">
    <property type="entry name" value="LbH_LpxD"/>
    <property type="match status" value="1"/>
</dbReference>
<evidence type="ECO:0000256" key="6">
    <source>
        <dbReference type="ARBA" id="ARBA00023315"/>
    </source>
</evidence>
<dbReference type="PANTHER" id="PTHR43378:SF2">
    <property type="entry name" value="UDP-3-O-ACYLGLUCOSAMINE N-ACYLTRANSFERASE 1, MITOCHONDRIAL-RELATED"/>
    <property type="match status" value="1"/>
</dbReference>
<keyword evidence="6 7" id="KW-0012">Acyltransferase</keyword>
<organism evidence="10 11">
    <name type="scientific">Legionella clemsonensis</name>
    <dbReference type="NCBI Taxonomy" id="1867846"/>
    <lineage>
        <taxon>Bacteria</taxon>
        <taxon>Pseudomonadati</taxon>
        <taxon>Pseudomonadota</taxon>
        <taxon>Gammaproteobacteria</taxon>
        <taxon>Legionellales</taxon>
        <taxon>Legionellaceae</taxon>
        <taxon>Legionella</taxon>
    </lineage>
</organism>
<dbReference type="NCBIfam" id="NF002060">
    <property type="entry name" value="PRK00892.1"/>
    <property type="match status" value="1"/>
</dbReference>
<feature type="coiled-coil region" evidence="8">
    <location>
        <begin position="322"/>
        <end position="349"/>
    </location>
</feature>
<keyword evidence="2 7" id="KW-0441">Lipid A biosynthesis</keyword>
<dbReference type="SUPFAM" id="SSF51161">
    <property type="entry name" value="Trimeric LpxA-like enzymes"/>
    <property type="match status" value="1"/>
</dbReference>
<dbReference type="Gene3D" id="3.40.1390.10">
    <property type="entry name" value="MurE/MurF, N-terminal domain"/>
    <property type="match status" value="1"/>
</dbReference>
<evidence type="ECO:0000256" key="8">
    <source>
        <dbReference type="SAM" id="Coils"/>
    </source>
</evidence>
<dbReference type="Gene3D" id="2.160.10.10">
    <property type="entry name" value="Hexapeptide repeat proteins"/>
    <property type="match status" value="1"/>
</dbReference>
<dbReference type="GO" id="GO:0103118">
    <property type="term" value="F:UDP-3-O-[(3R)-3-hydroxyacyl]-glucosamine N-acyltransferase activity"/>
    <property type="evidence" value="ECO:0007669"/>
    <property type="project" value="UniProtKB-EC"/>
</dbReference>
<dbReference type="Proteomes" id="UP000201728">
    <property type="component" value="Chromosome"/>
</dbReference>
<dbReference type="GO" id="GO:0016020">
    <property type="term" value="C:membrane"/>
    <property type="evidence" value="ECO:0007669"/>
    <property type="project" value="GOC"/>
</dbReference>
<dbReference type="HAMAP" id="MF_00523">
    <property type="entry name" value="LpxD"/>
    <property type="match status" value="1"/>
</dbReference>
<dbReference type="InterPro" id="IPR001451">
    <property type="entry name" value="Hexapep"/>
</dbReference>
<keyword evidence="4 7" id="KW-0677">Repeat</keyword>